<dbReference type="InterPro" id="IPR006340">
    <property type="entry name" value="DUF436"/>
</dbReference>
<dbReference type="EMBL" id="BSKO01000001">
    <property type="protein sequence ID" value="GLO67672.1"/>
    <property type="molecule type" value="Genomic_DNA"/>
</dbReference>
<dbReference type="SUPFAM" id="SSF110710">
    <property type="entry name" value="TTHA0583/YokD-like"/>
    <property type="match status" value="1"/>
</dbReference>
<comment type="caution">
    <text evidence="2">The sequence shown here is derived from an EMBL/GenBank/DDBJ whole genome shotgun (WGS) entry which is preliminary data.</text>
</comment>
<dbReference type="Proteomes" id="UP001275436">
    <property type="component" value="Unassembled WGS sequence"/>
</dbReference>
<evidence type="ECO:0000256" key="1">
    <source>
        <dbReference type="HAMAP-Rule" id="MF_00800"/>
    </source>
</evidence>
<dbReference type="HAMAP" id="MF_00800">
    <property type="entry name" value="UPF0340"/>
    <property type="match status" value="1"/>
</dbReference>
<comment type="similarity">
    <text evidence="1">Belongs to the UPF0340 family.</text>
</comment>
<organism evidence="2 3">
    <name type="scientific">Oceanobacillus kimchii</name>
    <dbReference type="NCBI Taxonomy" id="746691"/>
    <lineage>
        <taxon>Bacteria</taxon>
        <taxon>Bacillati</taxon>
        <taxon>Bacillota</taxon>
        <taxon>Bacilli</taxon>
        <taxon>Bacillales</taxon>
        <taxon>Bacillaceae</taxon>
        <taxon>Oceanobacillus</taxon>
    </lineage>
</organism>
<reference evidence="2 3" key="1">
    <citation type="submission" date="2023-02" db="EMBL/GenBank/DDBJ databases">
        <title>Oceanobacillus kimchii IFOP_LL358 isolated form Alexandrium catenella lab strain.</title>
        <authorList>
            <person name="Gajardo G."/>
            <person name="Ueki S."/>
            <person name="Maruyama F."/>
        </authorList>
    </citation>
    <scope>NUCLEOTIDE SEQUENCE [LARGE SCALE GENOMIC DNA]</scope>
    <source>
        <strain evidence="2 3">IFOP_LL358</strain>
    </source>
</reference>
<dbReference type="PIRSF" id="PIRSF007510">
    <property type="entry name" value="UCP007510"/>
    <property type="match status" value="1"/>
</dbReference>
<proteinExistence type="inferred from homology"/>
<gene>
    <name evidence="2" type="primary">ywlG</name>
    <name evidence="2" type="ORF">MACH08_34560</name>
</gene>
<sequence>MTKDRLAQDLQCIVKEWIDASILRENDIFVIGCSTSEVAGQPIGTAGSEQIASTIYQQLQFLQDATGIHLAFQCCEHLNRAIVVERTVATSYSLPEVTVVPVRQAGGAMATYAYKHMDNPVVVEEITADAGMDIGETMIGMHLKHVAVPLKFKQRFVNHARVRAARTRPKLIGGIRAFYGNNHY</sequence>
<evidence type="ECO:0000313" key="2">
    <source>
        <dbReference type="EMBL" id="GLO67672.1"/>
    </source>
</evidence>
<dbReference type="RefSeq" id="WP_017798206.1">
    <property type="nucleotide sequence ID" value="NZ_BSKO01000001.1"/>
</dbReference>
<dbReference type="Gene3D" id="3.40.50.10360">
    <property type="entry name" value="Hypothetical protein TT1679"/>
    <property type="match status" value="1"/>
</dbReference>
<dbReference type="Pfam" id="PF04260">
    <property type="entry name" value="DUF436"/>
    <property type="match status" value="1"/>
</dbReference>
<dbReference type="NCBIfam" id="TIGR01440">
    <property type="entry name" value="TIGR01440 family protein"/>
    <property type="match status" value="1"/>
</dbReference>
<evidence type="ECO:0000313" key="3">
    <source>
        <dbReference type="Proteomes" id="UP001275436"/>
    </source>
</evidence>
<accession>A0ABQ5TNK4</accession>
<dbReference type="InterPro" id="IPR028345">
    <property type="entry name" value="Antibiotic_NAT-like"/>
</dbReference>
<name>A0ABQ5TNK4_9BACI</name>
<protein>
    <recommendedName>
        <fullName evidence="1">UPF0340 protein MACH08_34560</fullName>
    </recommendedName>
</protein>
<keyword evidence="3" id="KW-1185">Reference proteome</keyword>